<keyword evidence="2" id="KW-1133">Transmembrane helix</keyword>
<dbReference type="SUPFAM" id="SSF48403">
    <property type="entry name" value="Ankyrin repeat"/>
    <property type="match status" value="1"/>
</dbReference>
<keyword evidence="2" id="KW-0812">Transmembrane</keyword>
<feature type="region of interest" description="Disordered" evidence="1">
    <location>
        <begin position="239"/>
        <end position="263"/>
    </location>
</feature>
<evidence type="ECO:0000313" key="3">
    <source>
        <dbReference type="EMBL" id="KAK8964372.1"/>
    </source>
</evidence>
<feature type="region of interest" description="Disordered" evidence="1">
    <location>
        <begin position="47"/>
        <end position="68"/>
    </location>
</feature>
<feature type="region of interest" description="Disordered" evidence="1">
    <location>
        <begin position="93"/>
        <end position="112"/>
    </location>
</feature>
<sequence>MAGKTASTAAVAERDRLVQIINKIGSLPNPNPPSKTQIQRCFDLNVSQNPQQSSSEQPSLGSRSPNTPSTLNLLAVLSTALGSSHLGALASLSQENSDCGGSSKNREPCRDSIADSNLDTKLASFYPPLNSSELPVEMATPSLPLQLFSSPEDESPPKLGSAIKYPSSESSNPMDDGSPSSSPPVAKRLFPQHLASARKTGSVLIGREDNAGAETSTTCSWIPPLELFKVSDRQHDNQRVSNFPYSGGYSSSSGSPSSSNCDTQERTGRIVFKLFEKDPSSLPVTLRSEILKWLSHSPSDIESYIRPGCVVLSVYLCMASIAWHELEEDLLQRVKSLVNGSGSRFWRNVRFLVRTSGQIISHKDGKIRVCTSSRTSTAPELTSVSPIAVVSGEETTLILKGRNLNIPGNKIYCTCNGGYSSKEVLGSAQPGTMYDDSSSESFNLPEGLTNSYGRYFIEVDNGFSGNIFPVLIADATICMELRSLELEIDGNGTSHSISQELCSEIVGIQSRENVIHFLNELGWLFQRKNHPELPSVDFATSRFKCLFTFSVQRDFSALVKMLLDILVERCYENDSVLKESLDLVLDLQILSQAVKKKCRKMVELLLNYNIKSSVTKGLKMYIFPPNSTGPSGLTPLHVAASMQDAEDLVDALTNDPQEIGLSCWASALDDSGHTPWMYASSTNNAYNMLVSRKLADKRNSRVSIMIRYEDTSTLKKSLENPGSSCAQCALAESRLARISHGRGLLRRPYILSMLTVAAVCVCVCLFFRGAPFVGSIAPFEWENLNFGPD</sequence>
<evidence type="ECO:0000313" key="4">
    <source>
        <dbReference type="Proteomes" id="UP001412067"/>
    </source>
</evidence>
<reference evidence="3 4" key="1">
    <citation type="journal article" date="2022" name="Nat. Plants">
        <title>Genomes of leafy and leafless Platanthera orchids illuminate the evolution of mycoheterotrophy.</title>
        <authorList>
            <person name="Li M.H."/>
            <person name="Liu K.W."/>
            <person name="Li Z."/>
            <person name="Lu H.C."/>
            <person name="Ye Q.L."/>
            <person name="Zhang D."/>
            <person name="Wang J.Y."/>
            <person name="Li Y.F."/>
            <person name="Zhong Z.M."/>
            <person name="Liu X."/>
            <person name="Yu X."/>
            <person name="Liu D.K."/>
            <person name="Tu X.D."/>
            <person name="Liu B."/>
            <person name="Hao Y."/>
            <person name="Liao X.Y."/>
            <person name="Jiang Y.T."/>
            <person name="Sun W.H."/>
            <person name="Chen J."/>
            <person name="Chen Y.Q."/>
            <person name="Ai Y."/>
            <person name="Zhai J.W."/>
            <person name="Wu S.S."/>
            <person name="Zhou Z."/>
            <person name="Hsiao Y.Y."/>
            <person name="Wu W.L."/>
            <person name="Chen Y.Y."/>
            <person name="Lin Y.F."/>
            <person name="Hsu J.L."/>
            <person name="Li C.Y."/>
            <person name="Wang Z.W."/>
            <person name="Zhao X."/>
            <person name="Zhong W.Y."/>
            <person name="Ma X.K."/>
            <person name="Ma L."/>
            <person name="Huang J."/>
            <person name="Chen G.Z."/>
            <person name="Huang M.Z."/>
            <person name="Huang L."/>
            <person name="Peng D.H."/>
            <person name="Luo Y.B."/>
            <person name="Zou S.Q."/>
            <person name="Chen S.P."/>
            <person name="Lan S."/>
            <person name="Tsai W.C."/>
            <person name="Van de Peer Y."/>
            <person name="Liu Z.J."/>
        </authorList>
    </citation>
    <scope>NUCLEOTIDE SEQUENCE [LARGE SCALE GENOMIC DNA]</scope>
    <source>
        <strain evidence="3">Lor288</strain>
    </source>
</reference>
<dbReference type="InterPro" id="IPR044817">
    <property type="entry name" value="SBP-like"/>
</dbReference>
<accession>A0ABR2MKH5</accession>
<dbReference type="Proteomes" id="UP001412067">
    <property type="component" value="Unassembled WGS sequence"/>
</dbReference>
<comment type="caution">
    <text evidence="3">The sequence shown here is derived from an EMBL/GenBank/DDBJ whole genome shotgun (WGS) entry which is preliminary data.</text>
</comment>
<dbReference type="PANTHER" id="PTHR31251">
    <property type="entry name" value="SQUAMOSA PROMOTER-BINDING-LIKE PROTEIN 4"/>
    <property type="match status" value="1"/>
</dbReference>
<protein>
    <submittedName>
        <fullName evidence="3">Squamosa promoter-binding-like protein 15</fullName>
    </submittedName>
</protein>
<proteinExistence type="predicted"/>
<feature type="compositionally biased region" description="Low complexity" evidence="1">
    <location>
        <begin position="244"/>
        <end position="259"/>
    </location>
</feature>
<evidence type="ECO:0000256" key="1">
    <source>
        <dbReference type="SAM" id="MobiDB-lite"/>
    </source>
</evidence>
<feature type="compositionally biased region" description="Polar residues" evidence="1">
    <location>
        <begin position="94"/>
        <end position="103"/>
    </location>
</feature>
<dbReference type="Pfam" id="PF26102">
    <property type="entry name" value="Ig_SPL7"/>
    <property type="match status" value="1"/>
</dbReference>
<feature type="compositionally biased region" description="Low complexity" evidence="1">
    <location>
        <begin position="47"/>
        <end position="65"/>
    </location>
</feature>
<dbReference type="EMBL" id="JBBWWR010000007">
    <property type="protein sequence ID" value="KAK8964372.1"/>
    <property type="molecule type" value="Genomic_DNA"/>
</dbReference>
<feature type="region of interest" description="Disordered" evidence="1">
    <location>
        <begin position="146"/>
        <end position="186"/>
    </location>
</feature>
<name>A0ABR2MKH5_9ASPA</name>
<feature type="transmembrane region" description="Helical" evidence="2">
    <location>
        <begin position="749"/>
        <end position="770"/>
    </location>
</feature>
<dbReference type="Gene3D" id="1.25.40.20">
    <property type="entry name" value="Ankyrin repeat-containing domain"/>
    <property type="match status" value="1"/>
</dbReference>
<gene>
    <name evidence="3" type="primary">SPL15</name>
    <name evidence="3" type="ORF">KSP40_PGU016394</name>
</gene>
<organism evidence="3 4">
    <name type="scientific">Platanthera guangdongensis</name>
    <dbReference type="NCBI Taxonomy" id="2320717"/>
    <lineage>
        <taxon>Eukaryota</taxon>
        <taxon>Viridiplantae</taxon>
        <taxon>Streptophyta</taxon>
        <taxon>Embryophyta</taxon>
        <taxon>Tracheophyta</taxon>
        <taxon>Spermatophyta</taxon>
        <taxon>Magnoliopsida</taxon>
        <taxon>Liliopsida</taxon>
        <taxon>Asparagales</taxon>
        <taxon>Orchidaceae</taxon>
        <taxon>Orchidoideae</taxon>
        <taxon>Orchideae</taxon>
        <taxon>Orchidinae</taxon>
        <taxon>Platanthera</taxon>
    </lineage>
</organism>
<feature type="compositionally biased region" description="Low complexity" evidence="1">
    <location>
        <begin position="170"/>
        <end position="184"/>
    </location>
</feature>
<dbReference type="PANTHER" id="PTHR31251:SF110">
    <property type="entry name" value="SQUAMOSA PROMOTER-BINDING-LIKE PROTEIN 14"/>
    <property type="match status" value="1"/>
</dbReference>
<keyword evidence="2" id="KW-0472">Membrane</keyword>
<keyword evidence="4" id="KW-1185">Reference proteome</keyword>
<evidence type="ECO:0000256" key="2">
    <source>
        <dbReference type="SAM" id="Phobius"/>
    </source>
</evidence>
<dbReference type="InterPro" id="IPR036770">
    <property type="entry name" value="Ankyrin_rpt-contain_sf"/>
</dbReference>